<dbReference type="InterPro" id="IPR015424">
    <property type="entry name" value="PyrdxlP-dep_Trfase"/>
</dbReference>
<dbReference type="CDD" id="cd00609">
    <property type="entry name" value="AAT_like"/>
    <property type="match status" value="1"/>
</dbReference>
<dbReference type="Gene3D" id="3.40.640.10">
    <property type="entry name" value="Type I PLP-dependent aspartate aminotransferase-like (Major domain)"/>
    <property type="match status" value="1"/>
</dbReference>
<dbReference type="Pfam" id="PF00155">
    <property type="entry name" value="Aminotran_1_2"/>
    <property type="match status" value="1"/>
</dbReference>
<evidence type="ECO:0000259" key="7">
    <source>
        <dbReference type="PROSITE" id="PS50949"/>
    </source>
</evidence>
<name>A0A849AQ55_9MICO</name>
<sequence>MTGADFLQLDPSRAPARGVTEWLTGQLRGAIADGRLSPGARLPATRELAADLRIARGAVVEAYQRLREEGLVDGRTRAGTTVRSAPARPQRAGRRSAAVTTPTSPHPGAAPSGIRLDLYPGLPDLTDFPRAAWLRHERAVLTETPAAELGYGDPRGHPVLRAELAAWLSRTRGLRVGADGIIVVTGVAQSLALLGQQLVRDGKNIVAVEDPGSAGAVQQLEHWGVHARPVPVDADGLVVERLASTRARSVFVTPAHQFPTGVVLSAARRRDLVEWAGRGRLIIEDDYDADQRYDRAPVAAIQPAAPDLVAHTGSTSKSLAPGLRLGWLVPPPRLYDDLVVARRASDLGGPALAQLVLARFIASGDYDRHLRRQRARQRHRRDVLLEALAAALPDAAIGGVAAGLHVQVTFPHLAGRLDDRDLAADLARRGVRVQPLRMHRHTPGEPGLVLGYGAESPDGLAEAVGIIARVVAGAGGSRGRSLCTPVSIGGHLPQEPAPDR</sequence>
<dbReference type="Gene3D" id="1.10.10.10">
    <property type="entry name" value="Winged helix-like DNA-binding domain superfamily/Winged helix DNA-binding domain"/>
    <property type="match status" value="1"/>
</dbReference>
<dbReference type="PANTHER" id="PTHR46577:SF1">
    <property type="entry name" value="HTH-TYPE TRANSCRIPTIONAL REGULATORY PROTEIN GABR"/>
    <property type="match status" value="1"/>
</dbReference>
<keyword evidence="8" id="KW-0808">Transferase</keyword>
<dbReference type="CDD" id="cd07377">
    <property type="entry name" value="WHTH_GntR"/>
    <property type="match status" value="1"/>
</dbReference>
<keyword evidence="4" id="KW-0238">DNA-binding</keyword>
<accession>A0A849AQ55</accession>
<evidence type="ECO:0000256" key="6">
    <source>
        <dbReference type="SAM" id="MobiDB-lite"/>
    </source>
</evidence>
<organism evidence="8 9">
    <name type="scientific">Flexivirga aerilata</name>
    <dbReference type="NCBI Taxonomy" id="1656889"/>
    <lineage>
        <taxon>Bacteria</taxon>
        <taxon>Bacillati</taxon>
        <taxon>Actinomycetota</taxon>
        <taxon>Actinomycetes</taxon>
        <taxon>Micrococcales</taxon>
        <taxon>Dermacoccaceae</taxon>
        <taxon>Flexivirga</taxon>
    </lineage>
</organism>
<evidence type="ECO:0000256" key="1">
    <source>
        <dbReference type="ARBA" id="ARBA00005384"/>
    </source>
</evidence>
<dbReference type="Pfam" id="PF00392">
    <property type="entry name" value="GntR"/>
    <property type="match status" value="1"/>
</dbReference>
<evidence type="ECO:0000313" key="8">
    <source>
        <dbReference type="EMBL" id="NNG38912.1"/>
    </source>
</evidence>
<dbReference type="SUPFAM" id="SSF46785">
    <property type="entry name" value="Winged helix' DNA-binding domain"/>
    <property type="match status" value="1"/>
</dbReference>
<feature type="region of interest" description="Disordered" evidence="6">
    <location>
        <begin position="75"/>
        <end position="112"/>
    </location>
</feature>
<reference evidence="8 9" key="1">
    <citation type="submission" date="2020-05" db="EMBL/GenBank/DDBJ databases">
        <title>Flexivirga sp. ID2601S isolated from air conditioner.</title>
        <authorList>
            <person name="Kim D.H."/>
        </authorList>
    </citation>
    <scope>NUCLEOTIDE SEQUENCE [LARGE SCALE GENOMIC DNA]</scope>
    <source>
        <strain evidence="8 9">ID2601S</strain>
    </source>
</reference>
<keyword evidence="3" id="KW-0805">Transcription regulation</keyword>
<dbReference type="InterPro" id="IPR015421">
    <property type="entry name" value="PyrdxlP-dep_Trfase_major"/>
</dbReference>
<keyword evidence="5" id="KW-0804">Transcription</keyword>
<protein>
    <submittedName>
        <fullName evidence="8">PLP-dependent aminotransferase family protein</fullName>
    </submittedName>
</protein>
<dbReference type="GO" id="GO:0003677">
    <property type="term" value="F:DNA binding"/>
    <property type="evidence" value="ECO:0007669"/>
    <property type="project" value="UniProtKB-KW"/>
</dbReference>
<comment type="similarity">
    <text evidence="1">In the C-terminal section; belongs to the class-I pyridoxal-phosphate-dependent aminotransferase family.</text>
</comment>
<gene>
    <name evidence="8" type="ORF">HJ588_06440</name>
</gene>
<comment type="caution">
    <text evidence="8">The sequence shown here is derived from an EMBL/GenBank/DDBJ whole genome shotgun (WGS) entry which is preliminary data.</text>
</comment>
<dbReference type="PANTHER" id="PTHR46577">
    <property type="entry name" value="HTH-TYPE TRANSCRIPTIONAL REGULATORY PROTEIN GABR"/>
    <property type="match status" value="1"/>
</dbReference>
<proteinExistence type="inferred from homology"/>
<dbReference type="GO" id="GO:0003700">
    <property type="term" value="F:DNA-binding transcription factor activity"/>
    <property type="evidence" value="ECO:0007669"/>
    <property type="project" value="InterPro"/>
</dbReference>
<evidence type="ECO:0000256" key="3">
    <source>
        <dbReference type="ARBA" id="ARBA00023015"/>
    </source>
</evidence>
<dbReference type="AlphaFoldDB" id="A0A849AQ55"/>
<evidence type="ECO:0000256" key="5">
    <source>
        <dbReference type="ARBA" id="ARBA00023163"/>
    </source>
</evidence>
<dbReference type="PRINTS" id="PR00035">
    <property type="entry name" value="HTHGNTR"/>
</dbReference>
<keyword evidence="9" id="KW-1185">Reference proteome</keyword>
<dbReference type="InterPro" id="IPR036388">
    <property type="entry name" value="WH-like_DNA-bd_sf"/>
</dbReference>
<dbReference type="PROSITE" id="PS50949">
    <property type="entry name" value="HTH_GNTR"/>
    <property type="match status" value="1"/>
</dbReference>
<dbReference type="InterPro" id="IPR036390">
    <property type="entry name" value="WH_DNA-bd_sf"/>
</dbReference>
<dbReference type="SUPFAM" id="SSF53383">
    <property type="entry name" value="PLP-dependent transferases"/>
    <property type="match status" value="1"/>
</dbReference>
<dbReference type="InterPro" id="IPR051446">
    <property type="entry name" value="HTH_trans_reg/aminotransferase"/>
</dbReference>
<dbReference type="InterPro" id="IPR004839">
    <property type="entry name" value="Aminotransferase_I/II_large"/>
</dbReference>
<dbReference type="InterPro" id="IPR000524">
    <property type="entry name" value="Tscrpt_reg_HTH_GntR"/>
</dbReference>
<dbReference type="EMBL" id="JABENB010000001">
    <property type="protein sequence ID" value="NNG38912.1"/>
    <property type="molecule type" value="Genomic_DNA"/>
</dbReference>
<evidence type="ECO:0000313" key="9">
    <source>
        <dbReference type="Proteomes" id="UP000557772"/>
    </source>
</evidence>
<evidence type="ECO:0000256" key="2">
    <source>
        <dbReference type="ARBA" id="ARBA00022898"/>
    </source>
</evidence>
<feature type="domain" description="HTH gntR-type" evidence="7">
    <location>
        <begin position="17"/>
        <end position="85"/>
    </location>
</feature>
<keyword evidence="2" id="KW-0663">Pyridoxal phosphate</keyword>
<dbReference type="SMART" id="SM00345">
    <property type="entry name" value="HTH_GNTR"/>
    <property type="match status" value="1"/>
</dbReference>
<dbReference type="RefSeq" id="WP_171153186.1">
    <property type="nucleotide sequence ID" value="NZ_JABENB010000001.1"/>
</dbReference>
<dbReference type="GO" id="GO:0008483">
    <property type="term" value="F:transaminase activity"/>
    <property type="evidence" value="ECO:0007669"/>
    <property type="project" value="UniProtKB-KW"/>
</dbReference>
<dbReference type="Proteomes" id="UP000557772">
    <property type="component" value="Unassembled WGS sequence"/>
</dbReference>
<dbReference type="GO" id="GO:0030170">
    <property type="term" value="F:pyridoxal phosphate binding"/>
    <property type="evidence" value="ECO:0007669"/>
    <property type="project" value="InterPro"/>
</dbReference>
<evidence type="ECO:0000256" key="4">
    <source>
        <dbReference type="ARBA" id="ARBA00023125"/>
    </source>
</evidence>
<keyword evidence="8" id="KW-0032">Aminotransferase</keyword>